<keyword evidence="1" id="KW-0175">Coiled coil</keyword>
<feature type="compositionally biased region" description="Basic and acidic residues" evidence="2">
    <location>
        <begin position="251"/>
        <end position="269"/>
    </location>
</feature>
<accession>A0AAV6Y6I1</accession>
<keyword evidence="3" id="KW-0472">Membrane</keyword>
<evidence type="ECO:0000256" key="2">
    <source>
        <dbReference type="SAM" id="MobiDB-lite"/>
    </source>
</evidence>
<keyword evidence="3" id="KW-1133">Transmembrane helix</keyword>
<name>A0AAV6Y6I1_9LAMI</name>
<feature type="compositionally biased region" description="Polar residues" evidence="2">
    <location>
        <begin position="270"/>
        <end position="280"/>
    </location>
</feature>
<feature type="compositionally biased region" description="Basic and acidic residues" evidence="2">
    <location>
        <begin position="217"/>
        <end position="244"/>
    </location>
</feature>
<gene>
    <name evidence="4" type="ORF">BUALT_Bualt03G0196400</name>
</gene>
<keyword evidence="5" id="KW-1185">Reference proteome</keyword>
<feature type="region of interest" description="Disordered" evidence="2">
    <location>
        <begin position="443"/>
        <end position="521"/>
    </location>
</feature>
<dbReference type="AlphaFoldDB" id="A0AAV6Y6I1"/>
<keyword evidence="3" id="KW-0812">Transmembrane</keyword>
<dbReference type="EMBL" id="WHWC01000003">
    <property type="protein sequence ID" value="KAG8386895.1"/>
    <property type="molecule type" value="Genomic_DNA"/>
</dbReference>
<evidence type="ECO:0008006" key="6">
    <source>
        <dbReference type="Google" id="ProtNLM"/>
    </source>
</evidence>
<evidence type="ECO:0000313" key="5">
    <source>
        <dbReference type="Proteomes" id="UP000826271"/>
    </source>
</evidence>
<reference evidence="4" key="1">
    <citation type="submission" date="2019-10" db="EMBL/GenBank/DDBJ databases">
        <authorList>
            <person name="Zhang R."/>
            <person name="Pan Y."/>
            <person name="Wang J."/>
            <person name="Ma R."/>
            <person name="Yu S."/>
        </authorList>
    </citation>
    <scope>NUCLEOTIDE SEQUENCE</scope>
    <source>
        <strain evidence="4">LA-IB0</strain>
        <tissue evidence="4">Leaf</tissue>
    </source>
</reference>
<feature type="region of interest" description="Disordered" evidence="2">
    <location>
        <begin position="216"/>
        <end position="338"/>
    </location>
</feature>
<dbReference type="PANTHER" id="PTHR36143">
    <property type="entry name" value="OS08G0177500 PROTEIN"/>
    <property type="match status" value="1"/>
</dbReference>
<feature type="coiled-coil region" evidence="1">
    <location>
        <begin position="65"/>
        <end position="155"/>
    </location>
</feature>
<protein>
    <recommendedName>
        <fullName evidence="6">Micronuclear linker histone polyprotein</fullName>
    </recommendedName>
</protein>
<evidence type="ECO:0000313" key="4">
    <source>
        <dbReference type="EMBL" id="KAG8386895.1"/>
    </source>
</evidence>
<comment type="caution">
    <text evidence="4">The sequence shown here is derived from an EMBL/GenBank/DDBJ whole genome shotgun (WGS) entry which is preliminary data.</text>
</comment>
<evidence type="ECO:0000256" key="3">
    <source>
        <dbReference type="SAM" id="Phobius"/>
    </source>
</evidence>
<feature type="compositionally biased region" description="Basic and acidic residues" evidence="2">
    <location>
        <begin position="454"/>
        <end position="470"/>
    </location>
</feature>
<dbReference type="Proteomes" id="UP000826271">
    <property type="component" value="Unassembled WGS sequence"/>
</dbReference>
<feature type="transmembrane region" description="Helical" evidence="3">
    <location>
        <begin position="31"/>
        <end position="52"/>
    </location>
</feature>
<dbReference type="PANTHER" id="PTHR36143:SF4">
    <property type="entry name" value="OS08G0177500 PROTEIN"/>
    <property type="match status" value="1"/>
</dbReference>
<organism evidence="4 5">
    <name type="scientific">Buddleja alternifolia</name>
    <dbReference type="NCBI Taxonomy" id="168488"/>
    <lineage>
        <taxon>Eukaryota</taxon>
        <taxon>Viridiplantae</taxon>
        <taxon>Streptophyta</taxon>
        <taxon>Embryophyta</taxon>
        <taxon>Tracheophyta</taxon>
        <taxon>Spermatophyta</taxon>
        <taxon>Magnoliopsida</taxon>
        <taxon>eudicotyledons</taxon>
        <taxon>Gunneridae</taxon>
        <taxon>Pentapetalae</taxon>
        <taxon>asterids</taxon>
        <taxon>lamiids</taxon>
        <taxon>Lamiales</taxon>
        <taxon>Scrophulariaceae</taxon>
        <taxon>Buddlejeae</taxon>
        <taxon>Buddleja</taxon>
    </lineage>
</organism>
<evidence type="ECO:0000256" key="1">
    <source>
        <dbReference type="SAM" id="Coils"/>
    </source>
</evidence>
<proteinExistence type="predicted"/>
<feature type="compositionally biased region" description="Polar residues" evidence="2">
    <location>
        <begin position="319"/>
        <end position="333"/>
    </location>
</feature>
<sequence length="521" mass="59192">MRGGMKGVHIIHGGHANANAIAGYRKMKWNVYLVTVIIMLVFGGGILGVMGIHRLKDRRIFDLLIKDKDQQILSLQLLLQKEREQFQEVKMKAEEMKMKIYSLRAQKTELNGRILEMQSTISSLKDEQRTIELAFEEKQNEAKLLRQRYTQVKDQSPQLKALTKTLTHKEAEIEYLKHRLQLTGKVRSESMLNSSILPPNITIQANITGVETMINQRQDKDGDMHESEGTRETERLMEIQEQRENGTSSERTTRKEQFEKQENPDENGRNDSQNGESFETGQKKENQTKTEMIGNFGNKEANFTDPNELPTMGDRQSRRISTSQGSSDNQNSGVLKGGVKLEMQENTHGGSYRLRGKHRYLKRPNGKRWRAIAKQTEAKNNSGGNGGTITRDQRLVEGTEEISNKLEQVAKVDKGLEIGLTNSSSFKSNTSLDKVPKYATMSSAAVRQMEEDEEKSKEQDVTIRHTENENYGKQYNKTRLAETNEDPDGIQKGDLEETELGTGTFTTESAHSSEETDEPEF</sequence>